<feature type="transmembrane region" description="Helical" evidence="4">
    <location>
        <begin position="191"/>
        <end position="211"/>
    </location>
</feature>
<dbReference type="STRING" id="252740.A0A423VWF8"/>
<feature type="transmembrane region" description="Helical" evidence="4">
    <location>
        <begin position="167"/>
        <end position="185"/>
    </location>
</feature>
<accession>A0A423VWF8</accession>
<dbReference type="Proteomes" id="UP000284375">
    <property type="component" value="Unassembled WGS sequence"/>
</dbReference>
<evidence type="ECO:0000256" key="4">
    <source>
        <dbReference type="RuleBase" id="RU367022"/>
    </source>
</evidence>
<evidence type="ECO:0000313" key="6">
    <source>
        <dbReference type="Proteomes" id="UP000284375"/>
    </source>
</evidence>
<keyword evidence="4" id="KW-0186">Copper</keyword>
<comment type="caution">
    <text evidence="5">The sequence shown here is derived from an EMBL/GenBank/DDBJ whole genome shotgun (WGS) entry which is preliminary data.</text>
</comment>
<dbReference type="Pfam" id="PF04145">
    <property type="entry name" value="Ctr"/>
    <property type="match status" value="1"/>
</dbReference>
<dbReference type="EMBL" id="LJZO01000024">
    <property type="protein sequence ID" value="ROV95343.1"/>
    <property type="molecule type" value="Genomic_DNA"/>
</dbReference>
<dbReference type="PANTHER" id="PTHR12483">
    <property type="entry name" value="SOLUTE CARRIER FAMILY 31 COPPER TRANSPORTERS"/>
    <property type="match status" value="1"/>
</dbReference>
<comment type="similarity">
    <text evidence="4">Belongs to the copper transporter (Ctr) (TC 1.A.56) family. SLC31A subfamily.</text>
</comment>
<keyword evidence="4" id="KW-0813">Transport</keyword>
<dbReference type="PANTHER" id="PTHR12483:SF120">
    <property type="entry name" value="HIGH-AFFINITY COPPER TRANSPORTER CTRA2"/>
    <property type="match status" value="1"/>
</dbReference>
<keyword evidence="2 4" id="KW-1133">Transmembrane helix</keyword>
<evidence type="ECO:0000256" key="1">
    <source>
        <dbReference type="ARBA" id="ARBA00022692"/>
    </source>
</evidence>
<keyword evidence="4" id="KW-0187">Copper transport</keyword>
<feature type="transmembrane region" description="Helical" evidence="4">
    <location>
        <begin position="72"/>
        <end position="93"/>
    </location>
</feature>
<gene>
    <name evidence="5" type="ORF">VSDG_06053</name>
</gene>
<organism evidence="5 6">
    <name type="scientific">Cytospora chrysosperma</name>
    <name type="common">Cytospora canker fungus</name>
    <name type="synonym">Sphaeria chrysosperma</name>
    <dbReference type="NCBI Taxonomy" id="252740"/>
    <lineage>
        <taxon>Eukaryota</taxon>
        <taxon>Fungi</taxon>
        <taxon>Dikarya</taxon>
        <taxon>Ascomycota</taxon>
        <taxon>Pezizomycotina</taxon>
        <taxon>Sordariomycetes</taxon>
        <taxon>Sordariomycetidae</taxon>
        <taxon>Diaporthales</taxon>
        <taxon>Cytosporaceae</taxon>
        <taxon>Cytospora</taxon>
    </lineage>
</organism>
<dbReference type="OrthoDB" id="73901at2759"/>
<keyword evidence="4" id="KW-0406">Ion transport</keyword>
<keyword evidence="6" id="KW-1185">Reference proteome</keyword>
<keyword evidence="1 4" id="KW-0812">Transmembrane</keyword>
<dbReference type="AlphaFoldDB" id="A0A423VWF8"/>
<keyword evidence="3 4" id="KW-0472">Membrane</keyword>
<evidence type="ECO:0000256" key="3">
    <source>
        <dbReference type="ARBA" id="ARBA00023136"/>
    </source>
</evidence>
<reference evidence="5 6" key="1">
    <citation type="submission" date="2015-09" db="EMBL/GenBank/DDBJ databases">
        <title>Host preference determinants of Valsa canker pathogens revealed by comparative genomics.</title>
        <authorList>
            <person name="Yin Z."/>
            <person name="Huang L."/>
        </authorList>
    </citation>
    <scope>NUCLEOTIDE SEQUENCE [LARGE SCALE GENOMIC DNA]</scope>
    <source>
        <strain evidence="5 6">YSFL</strain>
    </source>
</reference>
<name>A0A423VWF8_CYTCH</name>
<dbReference type="GO" id="GO:0005375">
    <property type="term" value="F:copper ion transmembrane transporter activity"/>
    <property type="evidence" value="ECO:0007669"/>
    <property type="project" value="UniProtKB-UniRule"/>
</dbReference>
<proteinExistence type="inferred from homology"/>
<evidence type="ECO:0000313" key="5">
    <source>
        <dbReference type="EMBL" id="ROV95343.1"/>
    </source>
</evidence>
<protein>
    <recommendedName>
        <fullName evidence="4">Copper transport protein</fullName>
    </recommendedName>
</protein>
<comment type="subcellular location">
    <subcellularLocation>
        <location evidence="4">Membrane</location>
        <topology evidence="4">Multi-pass membrane protein</topology>
    </subcellularLocation>
</comment>
<evidence type="ECO:0000256" key="2">
    <source>
        <dbReference type="ARBA" id="ARBA00022989"/>
    </source>
</evidence>
<sequence>MVVLPGHGTIGARAMDMSSGMDMDMDMDMGSGATTTTSSSSHMSTAMSTMMVSFQNSMSTTLYSEAWTPSGAGAYAGTCIFLIALAATLRALFALRSLQEGRWLDRELDRRYVVVAGRPAMRDSVERDSLKQTMVLSANGLEEEVMVVRKRNSCARPWRLSVDPVRAVIDTVIAGVGYLLMLAVMTMNVGYFVSILGGTFLGSLAIGRYAVLSEH</sequence>
<dbReference type="GO" id="GO:0005886">
    <property type="term" value="C:plasma membrane"/>
    <property type="evidence" value="ECO:0007669"/>
    <property type="project" value="TreeGrafter"/>
</dbReference>
<dbReference type="InterPro" id="IPR007274">
    <property type="entry name" value="Cop_transporter"/>
</dbReference>